<proteinExistence type="predicted"/>
<protein>
    <submittedName>
        <fullName evidence="1">Uncharacterized protein</fullName>
    </submittedName>
</protein>
<evidence type="ECO:0000313" key="1">
    <source>
        <dbReference type="EMBL" id="JAH46026.1"/>
    </source>
</evidence>
<accession>A0A0E9SXK1</accession>
<dbReference type="AlphaFoldDB" id="A0A0E9SXK1"/>
<reference evidence="1" key="1">
    <citation type="submission" date="2014-11" db="EMBL/GenBank/DDBJ databases">
        <authorList>
            <person name="Amaro Gonzalez C."/>
        </authorList>
    </citation>
    <scope>NUCLEOTIDE SEQUENCE</scope>
</reference>
<dbReference type="EMBL" id="GBXM01062551">
    <property type="protein sequence ID" value="JAH46026.1"/>
    <property type="molecule type" value="Transcribed_RNA"/>
</dbReference>
<organism evidence="1">
    <name type="scientific">Anguilla anguilla</name>
    <name type="common">European freshwater eel</name>
    <name type="synonym">Muraena anguilla</name>
    <dbReference type="NCBI Taxonomy" id="7936"/>
    <lineage>
        <taxon>Eukaryota</taxon>
        <taxon>Metazoa</taxon>
        <taxon>Chordata</taxon>
        <taxon>Craniata</taxon>
        <taxon>Vertebrata</taxon>
        <taxon>Euteleostomi</taxon>
        <taxon>Actinopterygii</taxon>
        <taxon>Neopterygii</taxon>
        <taxon>Teleostei</taxon>
        <taxon>Anguilliformes</taxon>
        <taxon>Anguillidae</taxon>
        <taxon>Anguilla</taxon>
    </lineage>
</organism>
<reference evidence="1" key="2">
    <citation type="journal article" date="2015" name="Fish Shellfish Immunol.">
        <title>Early steps in the European eel (Anguilla anguilla)-Vibrio vulnificus interaction in the gills: Role of the RtxA13 toxin.</title>
        <authorList>
            <person name="Callol A."/>
            <person name="Pajuelo D."/>
            <person name="Ebbesson L."/>
            <person name="Teles M."/>
            <person name="MacKenzie S."/>
            <person name="Amaro C."/>
        </authorList>
    </citation>
    <scope>NUCLEOTIDE SEQUENCE</scope>
</reference>
<name>A0A0E9SXK1_ANGAN</name>
<sequence>MQIPCEASFANRVKSRKRVLCSKRDYDMADSFLLVFT</sequence>